<dbReference type="GeneID" id="92073261"/>
<name>A0ABR1QLJ3_9PEZI</name>
<comment type="caution">
    <text evidence="2">The sequence shown here is derived from an EMBL/GenBank/DDBJ whole genome shotgun (WGS) entry which is preliminary data.</text>
</comment>
<gene>
    <name evidence="2" type="ORF">PG986_003977</name>
</gene>
<protein>
    <submittedName>
        <fullName evidence="2">Uncharacterized protein</fullName>
    </submittedName>
</protein>
<reference evidence="2 3" key="1">
    <citation type="submission" date="2023-01" db="EMBL/GenBank/DDBJ databases">
        <title>Analysis of 21 Apiospora genomes using comparative genomics revels a genus with tremendous synthesis potential of carbohydrate active enzymes and secondary metabolites.</title>
        <authorList>
            <person name="Sorensen T."/>
        </authorList>
    </citation>
    <scope>NUCLEOTIDE SEQUENCE [LARGE SCALE GENOMIC DNA]</scope>
    <source>
        <strain evidence="2 3">CBS 24483</strain>
    </source>
</reference>
<organism evidence="2 3">
    <name type="scientific">Apiospora aurea</name>
    <dbReference type="NCBI Taxonomy" id="335848"/>
    <lineage>
        <taxon>Eukaryota</taxon>
        <taxon>Fungi</taxon>
        <taxon>Dikarya</taxon>
        <taxon>Ascomycota</taxon>
        <taxon>Pezizomycotina</taxon>
        <taxon>Sordariomycetes</taxon>
        <taxon>Xylariomycetidae</taxon>
        <taxon>Amphisphaeriales</taxon>
        <taxon>Apiosporaceae</taxon>
        <taxon>Apiospora</taxon>
    </lineage>
</organism>
<keyword evidence="3" id="KW-1185">Reference proteome</keyword>
<dbReference type="Proteomes" id="UP001391051">
    <property type="component" value="Unassembled WGS sequence"/>
</dbReference>
<accession>A0ABR1QLJ3</accession>
<evidence type="ECO:0000256" key="1">
    <source>
        <dbReference type="SAM" id="MobiDB-lite"/>
    </source>
</evidence>
<feature type="region of interest" description="Disordered" evidence="1">
    <location>
        <begin position="106"/>
        <end position="143"/>
    </location>
</feature>
<sequence length="215" mass="24282">MPDLHEQKSPKADLTKDINKENQAAYYNAVLDHVQKRGLSGGGLTPAMTVVKEDQASSELPAESPDLRKLRWPTIGYMIHFFATGRRQYLDRANDEKERMVYKKNLKAQPQQSDEPVQVAAKEKRIAAGDSEDEDDGMKGGMAVEPDTDDEALFVKLRSQYNPFVLTQKEIRLIGLVDEWIQHVDAAKGLALSNEAIEAMEMFEWQEDGINTMDQ</sequence>
<evidence type="ECO:0000313" key="2">
    <source>
        <dbReference type="EMBL" id="KAK7959123.1"/>
    </source>
</evidence>
<proteinExistence type="predicted"/>
<dbReference type="EMBL" id="JAQQWE010000003">
    <property type="protein sequence ID" value="KAK7959123.1"/>
    <property type="molecule type" value="Genomic_DNA"/>
</dbReference>
<dbReference type="RefSeq" id="XP_066702826.1">
    <property type="nucleotide sequence ID" value="XM_066840199.1"/>
</dbReference>
<evidence type="ECO:0000313" key="3">
    <source>
        <dbReference type="Proteomes" id="UP001391051"/>
    </source>
</evidence>